<comment type="similarity">
    <text evidence="2">Belongs to the ABC transporter superfamily.</text>
</comment>
<dbReference type="InterPro" id="IPR003593">
    <property type="entry name" value="AAA+_ATPase"/>
</dbReference>
<name>A0AAW9ADV9_9BACL</name>
<dbReference type="EMBL" id="JAUBDJ010000008">
    <property type="protein sequence ID" value="MDW0117808.1"/>
    <property type="molecule type" value="Genomic_DNA"/>
</dbReference>
<dbReference type="NCBIfam" id="TIGR01727">
    <property type="entry name" value="oligo_HPY"/>
    <property type="match status" value="1"/>
</dbReference>
<dbReference type="GO" id="GO:0015833">
    <property type="term" value="P:peptide transport"/>
    <property type="evidence" value="ECO:0007669"/>
    <property type="project" value="InterPro"/>
</dbReference>
<dbReference type="InterPro" id="IPR017871">
    <property type="entry name" value="ABC_transporter-like_CS"/>
</dbReference>
<dbReference type="Gene3D" id="3.40.50.300">
    <property type="entry name" value="P-loop containing nucleotide triphosphate hydrolases"/>
    <property type="match status" value="1"/>
</dbReference>
<evidence type="ECO:0000256" key="2">
    <source>
        <dbReference type="ARBA" id="ARBA00005417"/>
    </source>
</evidence>
<keyword evidence="7" id="KW-0472">Membrane</keyword>
<proteinExistence type="inferred from homology"/>
<dbReference type="PANTHER" id="PTHR43297">
    <property type="entry name" value="OLIGOPEPTIDE TRANSPORT ATP-BINDING PROTEIN APPD"/>
    <property type="match status" value="1"/>
</dbReference>
<dbReference type="InterPro" id="IPR050388">
    <property type="entry name" value="ABC_Ni/Peptide_Import"/>
</dbReference>
<dbReference type="Proteomes" id="UP001271648">
    <property type="component" value="Unassembled WGS sequence"/>
</dbReference>
<dbReference type="PROSITE" id="PS00211">
    <property type="entry name" value="ABC_TRANSPORTER_1"/>
    <property type="match status" value="1"/>
</dbReference>
<evidence type="ECO:0000256" key="5">
    <source>
        <dbReference type="ARBA" id="ARBA00022741"/>
    </source>
</evidence>
<sequence length="340" mass="37967">MNNRNRVLTVNDLQTTFFTDSGEIPAVDHIDFHLHDGEILGIVGESGCGKSVTSLSIMGLIPSPPGKIVGGEILYDSLNLTRLSEKEMRKIRGNEIAMIFQEPMTSLNPLFTIGNQMIEAILIHEKGWSKKKAEERAIEILKLVGLPRADGLMKEYPHQLSGGMRQRVMIAMALVCNPKILIADEPTTALDVTIQAQILKLMKELNVRLGTAILLITHDLGVVAETCERVIVMYAGQIIEEAPTKLIFENPQHPYTKGLIQSVPDMRFKKDRLHSIPGNVPKPGSIKSGCRFAARCEFAFDRCLHENPELYSTADVHQTRCFLYDEERVTVDEHKAIIES</sequence>
<feature type="domain" description="ABC transporter" evidence="8">
    <location>
        <begin position="8"/>
        <end position="260"/>
    </location>
</feature>
<keyword evidence="5" id="KW-0547">Nucleotide-binding</keyword>
<comment type="caution">
    <text evidence="9">The sequence shown here is derived from an EMBL/GenBank/DDBJ whole genome shotgun (WGS) entry which is preliminary data.</text>
</comment>
<dbReference type="Pfam" id="PF00005">
    <property type="entry name" value="ABC_tran"/>
    <property type="match status" value="1"/>
</dbReference>
<dbReference type="GO" id="GO:0005524">
    <property type="term" value="F:ATP binding"/>
    <property type="evidence" value="ECO:0007669"/>
    <property type="project" value="UniProtKB-KW"/>
</dbReference>
<dbReference type="AlphaFoldDB" id="A0AAW9ADV9"/>
<dbReference type="Pfam" id="PF08352">
    <property type="entry name" value="oligo_HPY"/>
    <property type="match status" value="1"/>
</dbReference>
<dbReference type="CDD" id="cd03257">
    <property type="entry name" value="ABC_NikE_OppD_transporters"/>
    <property type="match status" value="1"/>
</dbReference>
<evidence type="ECO:0000256" key="3">
    <source>
        <dbReference type="ARBA" id="ARBA00022448"/>
    </source>
</evidence>
<dbReference type="InterPro" id="IPR013563">
    <property type="entry name" value="Oligopep_ABC_C"/>
</dbReference>
<protein>
    <submittedName>
        <fullName evidence="9">ABC transporter ATP-binding protein</fullName>
    </submittedName>
</protein>
<keyword evidence="4" id="KW-1003">Cell membrane</keyword>
<dbReference type="PROSITE" id="PS50893">
    <property type="entry name" value="ABC_TRANSPORTER_2"/>
    <property type="match status" value="1"/>
</dbReference>
<evidence type="ECO:0000259" key="8">
    <source>
        <dbReference type="PROSITE" id="PS50893"/>
    </source>
</evidence>
<evidence type="ECO:0000256" key="1">
    <source>
        <dbReference type="ARBA" id="ARBA00004202"/>
    </source>
</evidence>
<dbReference type="FunFam" id="3.40.50.300:FF:000016">
    <property type="entry name" value="Oligopeptide ABC transporter ATP-binding component"/>
    <property type="match status" value="1"/>
</dbReference>
<dbReference type="PANTHER" id="PTHR43297:SF2">
    <property type="entry name" value="DIPEPTIDE TRANSPORT ATP-BINDING PROTEIN DPPD"/>
    <property type="match status" value="1"/>
</dbReference>
<comment type="subcellular location">
    <subcellularLocation>
        <location evidence="1">Cell membrane</location>
        <topology evidence="1">Peripheral membrane protein</topology>
    </subcellularLocation>
</comment>
<keyword evidence="10" id="KW-1185">Reference proteome</keyword>
<dbReference type="GO" id="GO:0016887">
    <property type="term" value="F:ATP hydrolysis activity"/>
    <property type="evidence" value="ECO:0007669"/>
    <property type="project" value="InterPro"/>
</dbReference>
<organism evidence="9 10">
    <name type="scientific">Sporosarcina thermotolerans</name>
    <dbReference type="NCBI Taxonomy" id="633404"/>
    <lineage>
        <taxon>Bacteria</taxon>
        <taxon>Bacillati</taxon>
        <taxon>Bacillota</taxon>
        <taxon>Bacilli</taxon>
        <taxon>Bacillales</taxon>
        <taxon>Caryophanaceae</taxon>
        <taxon>Sporosarcina</taxon>
    </lineage>
</organism>
<evidence type="ECO:0000256" key="4">
    <source>
        <dbReference type="ARBA" id="ARBA00022475"/>
    </source>
</evidence>
<evidence type="ECO:0000256" key="6">
    <source>
        <dbReference type="ARBA" id="ARBA00022840"/>
    </source>
</evidence>
<reference evidence="9 10" key="1">
    <citation type="submission" date="2023-06" db="EMBL/GenBank/DDBJ databases">
        <title>Sporosarcina sp. nov., isolated from Korean traditional fermented seafood 'Jeotgal'.</title>
        <authorList>
            <person name="Yang A.I."/>
            <person name="Shin N.-R."/>
        </authorList>
    </citation>
    <scope>NUCLEOTIDE SEQUENCE [LARGE SCALE GENOMIC DNA]</scope>
    <source>
        <strain evidence="9 10">KCTC43456</strain>
    </source>
</reference>
<dbReference type="GO" id="GO:0005886">
    <property type="term" value="C:plasma membrane"/>
    <property type="evidence" value="ECO:0007669"/>
    <property type="project" value="UniProtKB-SubCell"/>
</dbReference>
<dbReference type="InterPro" id="IPR003439">
    <property type="entry name" value="ABC_transporter-like_ATP-bd"/>
</dbReference>
<dbReference type="RefSeq" id="WP_317940941.1">
    <property type="nucleotide sequence ID" value="NZ_JAUBDJ010000008.1"/>
</dbReference>
<keyword evidence="6 9" id="KW-0067">ATP-binding</keyword>
<dbReference type="SMART" id="SM00382">
    <property type="entry name" value="AAA"/>
    <property type="match status" value="1"/>
</dbReference>
<gene>
    <name evidence="9" type="ORF">QTL97_12750</name>
</gene>
<evidence type="ECO:0000256" key="7">
    <source>
        <dbReference type="ARBA" id="ARBA00023136"/>
    </source>
</evidence>
<dbReference type="InterPro" id="IPR027417">
    <property type="entry name" value="P-loop_NTPase"/>
</dbReference>
<accession>A0AAW9ADV9</accession>
<evidence type="ECO:0000313" key="10">
    <source>
        <dbReference type="Proteomes" id="UP001271648"/>
    </source>
</evidence>
<evidence type="ECO:0000313" key="9">
    <source>
        <dbReference type="EMBL" id="MDW0117808.1"/>
    </source>
</evidence>
<dbReference type="SUPFAM" id="SSF52540">
    <property type="entry name" value="P-loop containing nucleoside triphosphate hydrolases"/>
    <property type="match status" value="1"/>
</dbReference>
<keyword evidence="3" id="KW-0813">Transport</keyword>